<dbReference type="Gene3D" id="1.10.260.40">
    <property type="entry name" value="lambda repressor-like DNA-binding domains"/>
    <property type="match status" value="1"/>
</dbReference>
<dbReference type="EMBL" id="QOCR01000001">
    <property type="protein sequence ID" value="RHW52049.1"/>
    <property type="molecule type" value="Genomic_DNA"/>
</dbReference>
<dbReference type="CDD" id="cd00093">
    <property type="entry name" value="HTH_XRE"/>
    <property type="match status" value="1"/>
</dbReference>
<dbReference type="RefSeq" id="WP_118899742.1">
    <property type="nucleotide sequence ID" value="NZ_CP031513.1"/>
</dbReference>
<protein>
    <submittedName>
        <fullName evidence="2">XRE family transcriptional regulator</fullName>
    </submittedName>
</protein>
<dbReference type="Proteomes" id="UP000284109">
    <property type="component" value="Unassembled WGS sequence"/>
</dbReference>
<accession>A0A347SU39</accession>
<dbReference type="OrthoDB" id="9805856at2"/>
<dbReference type="GO" id="GO:0003677">
    <property type="term" value="F:DNA binding"/>
    <property type="evidence" value="ECO:0007669"/>
    <property type="project" value="UniProtKB-KW"/>
</dbReference>
<keyword evidence="3" id="KW-1185">Reference proteome</keyword>
<dbReference type="PROSITE" id="PS50943">
    <property type="entry name" value="HTH_CROC1"/>
    <property type="match status" value="1"/>
</dbReference>
<organism evidence="2 3">
    <name type="scientific">Bombilactobacillus bombi</name>
    <dbReference type="NCBI Taxonomy" id="1303590"/>
    <lineage>
        <taxon>Bacteria</taxon>
        <taxon>Bacillati</taxon>
        <taxon>Bacillota</taxon>
        <taxon>Bacilli</taxon>
        <taxon>Lactobacillales</taxon>
        <taxon>Lactobacillaceae</taxon>
        <taxon>Bombilactobacillus</taxon>
    </lineage>
</organism>
<dbReference type="PANTHER" id="PTHR46558:SF11">
    <property type="entry name" value="HTH-TYPE TRANSCRIPTIONAL REGULATOR XRE"/>
    <property type="match status" value="1"/>
</dbReference>
<proteinExistence type="predicted"/>
<evidence type="ECO:0000256" key="1">
    <source>
        <dbReference type="ARBA" id="ARBA00023125"/>
    </source>
</evidence>
<dbReference type="SUPFAM" id="SSF47413">
    <property type="entry name" value="lambda repressor-like DNA-binding domains"/>
    <property type="match status" value="1"/>
</dbReference>
<evidence type="ECO:0000313" key="2">
    <source>
        <dbReference type="EMBL" id="RHW52049.1"/>
    </source>
</evidence>
<dbReference type="InterPro" id="IPR001387">
    <property type="entry name" value="Cro/C1-type_HTH"/>
</dbReference>
<reference evidence="2 3" key="1">
    <citation type="submission" date="2018-07" db="EMBL/GenBank/DDBJ databases">
        <title>Genome sequences of six Lactobacillus spp. isolated from bumble bee guts.</title>
        <authorList>
            <person name="Motta E.V.S."/>
            <person name="Moran N.A."/>
        </authorList>
    </citation>
    <scope>NUCLEOTIDE SEQUENCE [LARGE SCALE GENOMIC DNA]</scope>
    <source>
        <strain evidence="2 3">BI-1.1</strain>
    </source>
</reference>
<dbReference type="Pfam" id="PF01381">
    <property type="entry name" value="HTH_3"/>
    <property type="match status" value="1"/>
</dbReference>
<dbReference type="AlphaFoldDB" id="A0A347SU39"/>
<name>A0A347SU39_9LACO</name>
<dbReference type="SMART" id="SM00530">
    <property type="entry name" value="HTH_XRE"/>
    <property type="match status" value="1"/>
</dbReference>
<comment type="caution">
    <text evidence="2">The sequence shown here is derived from an EMBL/GenBank/DDBJ whole genome shotgun (WGS) entry which is preliminary data.</text>
</comment>
<sequence length="111" mass="12706">MATIGERIREYRNQKNLTQKELGQLIHQSPQVISNYERGYTTPNSITLKNIADILNVSMDNLTATKNSDKHTIEQVDLNDDNLSLTYKGQPVSNEDLEIIRRFLRGSKSDK</sequence>
<gene>
    <name evidence="2" type="ORF">DS831_01585</name>
</gene>
<evidence type="ECO:0000313" key="3">
    <source>
        <dbReference type="Proteomes" id="UP000284109"/>
    </source>
</evidence>
<dbReference type="KEGG" id="lbm:DS830_08625"/>
<dbReference type="InterPro" id="IPR010982">
    <property type="entry name" value="Lambda_DNA-bd_dom_sf"/>
</dbReference>
<dbReference type="PANTHER" id="PTHR46558">
    <property type="entry name" value="TRACRIPTIONAL REGULATORY PROTEIN-RELATED-RELATED"/>
    <property type="match status" value="1"/>
</dbReference>
<keyword evidence="1" id="KW-0238">DNA-binding</keyword>